<evidence type="ECO:0000313" key="5">
    <source>
        <dbReference type="Proteomes" id="UP000734854"/>
    </source>
</evidence>
<evidence type="ECO:0000256" key="2">
    <source>
        <dbReference type="ARBA" id="ARBA00004906"/>
    </source>
</evidence>
<feature type="domain" description="BTB" evidence="3">
    <location>
        <begin position="40"/>
        <end position="110"/>
    </location>
</feature>
<dbReference type="PROSITE" id="PS50097">
    <property type="entry name" value="BTB"/>
    <property type="match status" value="1"/>
</dbReference>
<dbReference type="Gene3D" id="1.25.40.420">
    <property type="match status" value="1"/>
</dbReference>
<proteinExistence type="predicted"/>
<keyword evidence="5" id="KW-1185">Reference proteome</keyword>
<dbReference type="InterPro" id="IPR011333">
    <property type="entry name" value="SKP1/BTB/POZ_sf"/>
</dbReference>
<dbReference type="Proteomes" id="UP000734854">
    <property type="component" value="Unassembled WGS sequence"/>
</dbReference>
<name>A0A8J5GAR3_ZINOF</name>
<dbReference type="PANTHER" id="PTHR47274">
    <property type="entry name" value="BTB/POZ DOMAIN CONTAINING PROTEIN, EXPRESSED-RELATED"/>
    <property type="match status" value="1"/>
</dbReference>
<dbReference type="CDD" id="cd14733">
    <property type="entry name" value="BACK"/>
    <property type="match status" value="1"/>
</dbReference>
<gene>
    <name evidence="4" type="ORF">ZIOFF_036919</name>
</gene>
<dbReference type="Gene3D" id="3.30.710.10">
    <property type="entry name" value="Potassium Channel Kv1.1, Chain A"/>
    <property type="match status" value="1"/>
</dbReference>
<dbReference type="Pfam" id="PF00651">
    <property type="entry name" value="BTB"/>
    <property type="match status" value="1"/>
</dbReference>
<comment type="pathway">
    <text evidence="2">Protein modification; protein ubiquitination.</text>
</comment>
<accession>A0A8J5GAR3</accession>
<comment type="function">
    <text evidence="1">May act as a substrate-specific adapter of an E3 ubiquitin-protein ligase complex (CUL3-RBX1-BTB) which mediates the ubiquitination and subsequent proteasomal degradation of target proteins.</text>
</comment>
<reference evidence="4 5" key="1">
    <citation type="submission" date="2020-08" db="EMBL/GenBank/DDBJ databases">
        <title>Plant Genome Project.</title>
        <authorList>
            <person name="Zhang R.-G."/>
        </authorList>
    </citation>
    <scope>NUCLEOTIDE SEQUENCE [LARGE SCALE GENOMIC DNA]</scope>
    <source>
        <tissue evidence="4">Rhizome</tissue>
    </source>
</reference>
<evidence type="ECO:0000259" key="3">
    <source>
        <dbReference type="PROSITE" id="PS50097"/>
    </source>
</evidence>
<dbReference type="SUPFAM" id="SSF54695">
    <property type="entry name" value="POZ domain"/>
    <property type="match status" value="1"/>
</dbReference>
<dbReference type="EMBL" id="JACMSC010000010">
    <property type="protein sequence ID" value="KAG6504585.1"/>
    <property type="molecule type" value="Genomic_DNA"/>
</dbReference>
<dbReference type="PANTHER" id="PTHR47274:SF1">
    <property type="entry name" value="BTB_POZ DOMAIN CONTAINING PROTEIN, EXPRESSED"/>
    <property type="match status" value="1"/>
</dbReference>
<protein>
    <recommendedName>
        <fullName evidence="3">BTB domain-containing protein</fullName>
    </recommendedName>
</protein>
<dbReference type="SMART" id="SM00225">
    <property type="entry name" value="BTB"/>
    <property type="match status" value="1"/>
</dbReference>
<sequence>MQGIRRALERMKEMQGREKATKEKVAFLDGLAALSEGLHADILVKAGDGQPVPAHRAVLASRSEIFKTMLLADDCKAAPAGGIVSLPELTHRELRHLLEFLYTGELPPVEQDLFSTVLSLLSAADKYDIPFLRKSCERWVLADLRVGNVLDVLDAAHRCSGVELKERAMRVVVEKAEEVLFSPEFEAFAGQNSDLCVEITRALVNDKTKQKVKHEPVNKW</sequence>
<evidence type="ECO:0000313" key="4">
    <source>
        <dbReference type="EMBL" id="KAG6504585.1"/>
    </source>
</evidence>
<dbReference type="CDD" id="cd18186">
    <property type="entry name" value="BTB_POZ_ZBTB_KLHL-like"/>
    <property type="match status" value="1"/>
</dbReference>
<evidence type="ECO:0000256" key="1">
    <source>
        <dbReference type="ARBA" id="ARBA00002668"/>
    </source>
</evidence>
<dbReference type="AlphaFoldDB" id="A0A8J5GAR3"/>
<dbReference type="InterPro" id="IPR044784">
    <property type="entry name" value="At1g01640-like"/>
</dbReference>
<dbReference type="InterPro" id="IPR000210">
    <property type="entry name" value="BTB/POZ_dom"/>
</dbReference>
<comment type="caution">
    <text evidence="4">The sequence shown here is derived from an EMBL/GenBank/DDBJ whole genome shotgun (WGS) entry which is preliminary data.</text>
</comment>
<organism evidence="4 5">
    <name type="scientific">Zingiber officinale</name>
    <name type="common">Ginger</name>
    <name type="synonym">Amomum zingiber</name>
    <dbReference type="NCBI Taxonomy" id="94328"/>
    <lineage>
        <taxon>Eukaryota</taxon>
        <taxon>Viridiplantae</taxon>
        <taxon>Streptophyta</taxon>
        <taxon>Embryophyta</taxon>
        <taxon>Tracheophyta</taxon>
        <taxon>Spermatophyta</taxon>
        <taxon>Magnoliopsida</taxon>
        <taxon>Liliopsida</taxon>
        <taxon>Zingiberales</taxon>
        <taxon>Zingiberaceae</taxon>
        <taxon>Zingiber</taxon>
    </lineage>
</organism>